<dbReference type="VEuPathDB" id="PlasmoDB:PfTG01_110034600"/>
<dbReference type="VEuPathDB" id="PlasmoDB:PfGN01_110034700"/>
<dbReference type="EMBL" id="X71408">
    <property type="protein sequence ID" value="CAA50532.1"/>
    <property type="molecule type" value="mRNA"/>
</dbReference>
<dbReference type="GO" id="GO:0002181">
    <property type="term" value="P:cytoplasmic translation"/>
    <property type="evidence" value="ECO:0007669"/>
    <property type="project" value="TreeGrafter"/>
</dbReference>
<dbReference type="InterPro" id="IPR001790">
    <property type="entry name" value="Ribosomal_uL10"/>
</dbReference>
<organism evidence="4">
    <name type="scientific">Plasmodium falciparum</name>
    <name type="common">malaria parasite P. falciparum</name>
    <dbReference type="NCBI Taxonomy" id="5833"/>
    <lineage>
        <taxon>Eukaryota</taxon>
        <taxon>Sar</taxon>
        <taxon>Alveolata</taxon>
        <taxon>Apicomplexa</taxon>
        <taxon>Aconoidasida</taxon>
        <taxon>Haemosporida</taxon>
        <taxon>Plasmodiidae</taxon>
        <taxon>Plasmodium</taxon>
        <taxon>Plasmodium (Laverania)</taxon>
    </lineage>
</organism>
<dbReference type="Gene3D" id="3.30.70.1730">
    <property type="match status" value="1"/>
</dbReference>
<dbReference type="AlphaFoldDB" id="Q07477"/>
<keyword evidence="3" id="KW-0687">Ribonucleoprotein</keyword>
<evidence type="ECO:0000256" key="2">
    <source>
        <dbReference type="ARBA" id="ARBA00022980"/>
    </source>
</evidence>
<dbReference type="VEuPathDB" id="PlasmoDB:PfSD01_110032800"/>
<dbReference type="PANTHER" id="PTHR45699">
    <property type="entry name" value="60S ACIDIC RIBOSOMAL PROTEIN P0"/>
    <property type="match status" value="1"/>
</dbReference>
<dbReference type="GO" id="GO:0000027">
    <property type="term" value="P:ribosomal large subunit assembly"/>
    <property type="evidence" value="ECO:0007669"/>
    <property type="project" value="TreeGrafter"/>
</dbReference>
<evidence type="ECO:0000256" key="3">
    <source>
        <dbReference type="ARBA" id="ARBA00023274"/>
    </source>
</evidence>
<dbReference type="VEuPathDB" id="PlasmoDB:PfNF54_110034500"/>
<comment type="similarity">
    <text evidence="1">Belongs to the universal ribosomal protein uL10 family.</text>
</comment>
<keyword evidence="2" id="KW-0689">Ribosomal protein</keyword>
<feature type="non-terminal residue" evidence="4">
    <location>
        <position position="81"/>
    </location>
</feature>
<evidence type="ECO:0000313" key="4">
    <source>
        <dbReference type="EMBL" id="CAA50532.1"/>
    </source>
</evidence>
<dbReference type="VEuPathDB" id="PlasmoDB:PfDd2_110033400"/>
<dbReference type="VEuPathDB" id="PlasmoDB:PfNF166_110033600"/>
<dbReference type="SUPFAM" id="SSF160369">
    <property type="entry name" value="Ribosomal protein L10-like"/>
    <property type="match status" value="1"/>
</dbReference>
<dbReference type="VEuPathDB" id="PlasmoDB:PfML01_110035000"/>
<feature type="non-terminal residue" evidence="4">
    <location>
        <position position="1"/>
    </location>
</feature>
<dbReference type="VEuPathDB" id="PlasmoDB:PF3D7_1130200"/>
<dbReference type="Pfam" id="PF00466">
    <property type="entry name" value="Ribosomal_L10"/>
    <property type="match status" value="1"/>
</dbReference>
<dbReference type="VEuPathDB" id="PlasmoDB:PfKE01_110034700"/>
<dbReference type="VEuPathDB" id="PlasmoDB:Pf7G8-2_000353100"/>
<dbReference type="VEuPathDB" id="PlasmoDB:PfHB3_110033600"/>
<proteinExistence type="evidence at transcript level"/>
<name>Q07477_PLAFA</name>
<evidence type="ECO:0000256" key="1">
    <source>
        <dbReference type="ARBA" id="ARBA00008889"/>
    </source>
</evidence>
<dbReference type="VEuPathDB" id="PlasmoDB:PfGB4_110036700"/>
<sequence length="81" mass="9438">EFLFRALFPLYFNLNIILFFKKKAKLSKQQKKQMYIEKLSSLIQQYSKILIVHVDNVGSNQMASVRKSLRGKATILMGKNT</sequence>
<dbReference type="InterPro" id="IPR050323">
    <property type="entry name" value="Ribosomal_protein_uL10"/>
</dbReference>
<dbReference type="VEuPathDB" id="PlasmoDB:PfSN01_110033300"/>
<dbReference type="VEuPathDB" id="PlasmoDB:Pf7G8_110034000"/>
<accession>Q07477</accession>
<dbReference type="VEuPathDB" id="PlasmoDB:PfCD01_110035600"/>
<dbReference type="VEuPathDB" id="PlasmoDB:PfNF135_110033400"/>
<dbReference type="InterPro" id="IPR043141">
    <property type="entry name" value="Ribosomal_uL10-like_sf"/>
</dbReference>
<dbReference type="GO" id="GO:0070180">
    <property type="term" value="F:large ribosomal subunit rRNA binding"/>
    <property type="evidence" value="ECO:0007669"/>
    <property type="project" value="TreeGrafter"/>
</dbReference>
<reference evidence="4" key="1">
    <citation type="journal article" date="1994" name="Infect. Immun.">
        <title>Novel proteins of Plasmodium falciparum identified by differential immunoscreening using immune and patient sera.</title>
        <authorList>
            <person name="Lobo C.A."/>
            <person name="Kar S.K."/>
            <person name="Ravindran B."/>
            <person name="Kabilan L."/>
            <person name="Sharma S."/>
        </authorList>
    </citation>
    <scope>NUCLEOTIDE SEQUENCE</scope>
    <source>
        <strain evidence="4">FCR3-FMG</strain>
    </source>
</reference>
<dbReference type="GO" id="GO:0022625">
    <property type="term" value="C:cytosolic large ribosomal subunit"/>
    <property type="evidence" value="ECO:0007669"/>
    <property type="project" value="TreeGrafter"/>
</dbReference>
<dbReference type="VEuPathDB" id="PlasmoDB:PfKH02_110035400"/>
<dbReference type="VEuPathDB" id="PlasmoDB:PfGA01_110034400"/>
<protein>
    <submittedName>
        <fullName evidence="4">Protective antigen</fullName>
    </submittedName>
</protein>
<dbReference type="VEuPathDB" id="PlasmoDB:PfIT_110034700"/>
<dbReference type="GO" id="GO:0003735">
    <property type="term" value="F:structural constituent of ribosome"/>
    <property type="evidence" value="ECO:0007669"/>
    <property type="project" value="TreeGrafter"/>
</dbReference>
<dbReference type="VEuPathDB" id="PlasmoDB:PfKH01_110034500"/>
<dbReference type="PANTHER" id="PTHR45699:SF3">
    <property type="entry name" value="LARGE RIBOSOMAL SUBUNIT PROTEIN UL10"/>
    <property type="match status" value="1"/>
</dbReference>